<feature type="coiled-coil region" evidence="4">
    <location>
        <begin position="61"/>
        <end position="95"/>
    </location>
</feature>
<dbReference type="Proteomes" id="UP000323653">
    <property type="component" value="Chromosome"/>
</dbReference>
<dbReference type="PANTHER" id="PTHR44858:SF1">
    <property type="entry name" value="UDP-N-ACETYLGLUCOSAMINE--PEPTIDE N-ACETYLGLUCOSAMINYLTRANSFERASE SPINDLY-RELATED"/>
    <property type="match status" value="1"/>
</dbReference>
<keyword evidence="5" id="KW-1133">Transmembrane helix</keyword>
<dbReference type="PROSITE" id="PS50005">
    <property type="entry name" value="TPR"/>
    <property type="match status" value="1"/>
</dbReference>
<feature type="transmembrane region" description="Helical" evidence="5">
    <location>
        <begin position="7"/>
        <end position="25"/>
    </location>
</feature>
<evidence type="ECO:0000256" key="1">
    <source>
        <dbReference type="ARBA" id="ARBA00022737"/>
    </source>
</evidence>
<evidence type="ECO:0000313" key="7">
    <source>
        <dbReference type="Proteomes" id="UP000323653"/>
    </source>
</evidence>
<evidence type="ECO:0000256" key="4">
    <source>
        <dbReference type="SAM" id="Coils"/>
    </source>
</evidence>
<dbReference type="AlphaFoldDB" id="A0A5C0VKV5"/>
<evidence type="ECO:0000313" key="6">
    <source>
        <dbReference type="EMBL" id="QEK52502.1"/>
    </source>
</evidence>
<keyword evidence="4" id="KW-0175">Coiled coil</keyword>
<keyword evidence="2 3" id="KW-0802">TPR repeat</keyword>
<dbReference type="Gene3D" id="1.25.40.10">
    <property type="entry name" value="Tetratricopeptide repeat domain"/>
    <property type="match status" value="1"/>
</dbReference>
<evidence type="ECO:0000256" key="2">
    <source>
        <dbReference type="ARBA" id="ARBA00022803"/>
    </source>
</evidence>
<feature type="repeat" description="TPR" evidence="3">
    <location>
        <begin position="204"/>
        <end position="237"/>
    </location>
</feature>
<reference evidence="6 7" key="1">
    <citation type="submission" date="2019-08" db="EMBL/GenBank/DDBJ databases">
        <title>Pedobacter sp. nov., isolated from Han river, South Korea.</title>
        <authorList>
            <person name="Lee D.-H."/>
            <person name="Kim Y.-S."/>
            <person name="Hwang E.-M."/>
            <person name="Le Tran T.C."/>
            <person name="Cha C.-J."/>
        </authorList>
    </citation>
    <scope>NUCLEOTIDE SEQUENCE [LARGE SCALE GENOMIC DNA]</scope>
    <source>
        <strain evidence="6 7">CJ43</strain>
    </source>
</reference>
<evidence type="ECO:0000256" key="3">
    <source>
        <dbReference type="PROSITE-ProRule" id="PRU00339"/>
    </source>
</evidence>
<dbReference type="InterPro" id="IPR011990">
    <property type="entry name" value="TPR-like_helical_dom_sf"/>
</dbReference>
<protein>
    <submittedName>
        <fullName evidence="6">Tetratricopeptide repeat protein</fullName>
    </submittedName>
</protein>
<gene>
    <name evidence="6" type="ORF">FYC62_13185</name>
</gene>
<keyword evidence="5" id="KW-0472">Membrane</keyword>
<proteinExistence type="predicted"/>
<dbReference type="InterPro" id="IPR019734">
    <property type="entry name" value="TPR_rpt"/>
</dbReference>
<evidence type="ECO:0000256" key="5">
    <source>
        <dbReference type="SAM" id="Phobius"/>
    </source>
</evidence>
<dbReference type="SUPFAM" id="SSF48452">
    <property type="entry name" value="TPR-like"/>
    <property type="match status" value="1"/>
</dbReference>
<organism evidence="6 7">
    <name type="scientific">Pedobacter aquae</name>
    <dbReference type="NCBI Taxonomy" id="2605747"/>
    <lineage>
        <taxon>Bacteria</taxon>
        <taxon>Pseudomonadati</taxon>
        <taxon>Bacteroidota</taxon>
        <taxon>Sphingobacteriia</taxon>
        <taxon>Sphingobacteriales</taxon>
        <taxon>Sphingobacteriaceae</taxon>
        <taxon>Pedobacter</taxon>
    </lineage>
</organism>
<dbReference type="PANTHER" id="PTHR44858">
    <property type="entry name" value="TETRATRICOPEPTIDE REPEAT PROTEIN 6"/>
    <property type="match status" value="1"/>
</dbReference>
<name>A0A5C0VKV5_9SPHI</name>
<keyword evidence="5" id="KW-0812">Transmembrane</keyword>
<keyword evidence="7" id="KW-1185">Reference proteome</keyword>
<dbReference type="SMART" id="SM00028">
    <property type="entry name" value="TPR"/>
    <property type="match status" value="2"/>
</dbReference>
<sequence>MMKTKQYIVIGSVVVLMGILLSLDIKGLVKQEDASEVQEGNTATATSGAAVSSVSQESISAAAKQNINVSLAAEIEKLEKELKGASDDEAVALQKQLAQKWEDVNQPLPAAFAYEAIATKQPALENWLKAGDKFTEGYQNYSDTTAIPGLIEKAKNAYSKALELNKESLEAQTGLGVAYVSEGKSPMQGIQMLLAVVQKDPKNLSANLNLGLFSMKSGQFNKAVDRFKTVIAVDPKPEAYFYLATSYENLGMKKEAIAAYEKSKALAADPGLTNFVDRKIKELSN</sequence>
<accession>A0A5C0VKV5</accession>
<keyword evidence="1" id="KW-0677">Repeat</keyword>
<dbReference type="EMBL" id="CP043329">
    <property type="protein sequence ID" value="QEK52502.1"/>
    <property type="molecule type" value="Genomic_DNA"/>
</dbReference>
<dbReference type="InterPro" id="IPR050498">
    <property type="entry name" value="Ycf3"/>
</dbReference>
<dbReference type="Pfam" id="PF13432">
    <property type="entry name" value="TPR_16"/>
    <property type="match status" value="1"/>
</dbReference>
<dbReference type="KEGG" id="pej:FYC62_13185"/>